<proteinExistence type="predicted"/>
<dbReference type="EMBL" id="BAAATR010000031">
    <property type="protein sequence ID" value="GAA2265008.1"/>
    <property type="molecule type" value="Genomic_DNA"/>
</dbReference>
<comment type="caution">
    <text evidence="2">The sequence shown here is derived from an EMBL/GenBank/DDBJ whole genome shotgun (WGS) entry which is preliminary data.</text>
</comment>
<accession>A0ABP5RMF0</accession>
<evidence type="ECO:0000256" key="1">
    <source>
        <dbReference type="SAM" id="MobiDB-lite"/>
    </source>
</evidence>
<feature type="region of interest" description="Disordered" evidence="1">
    <location>
        <begin position="86"/>
        <end position="113"/>
    </location>
</feature>
<keyword evidence="3" id="KW-1185">Reference proteome</keyword>
<evidence type="ECO:0008006" key="4">
    <source>
        <dbReference type="Google" id="ProtNLM"/>
    </source>
</evidence>
<sequence>MSNRSTGRGRALMGRGHGRRRTVSVLLALAALTGAAGCSENQDDASRLGQVPIPSAPASPIVPTASQGHAQLVAMGDAVALDLGTGQGRITATGPDLDLPAPSPGSAPPERSKGTITVRLHATAGSVDLDPATFALTDELGHAVPFTADRPSATANPAQDAVFTLSAVFDAGHSTLSWSSAGKPLATWDFEVELD</sequence>
<protein>
    <recommendedName>
        <fullName evidence="4">Lipoprotein</fullName>
    </recommendedName>
</protein>
<evidence type="ECO:0000313" key="2">
    <source>
        <dbReference type="EMBL" id="GAA2265008.1"/>
    </source>
</evidence>
<dbReference type="RefSeq" id="WP_344639397.1">
    <property type="nucleotide sequence ID" value="NZ_BAAATR010000031.1"/>
</dbReference>
<name>A0ABP5RMF0_9ACTN</name>
<gene>
    <name evidence="2" type="ORF">GCM10010430_57310</name>
</gene>
<dbReference type="Proteomes" id="UP001500305">
    <property type="component" value="Unassembled WGS sequence"/>
</dbReference>
<organism evidence="2 3">
    <name type="scientific">Kitasatospora cystarginea</name>
    <dbReference type="NCBI Taxonomy" id="58350"/>
    <lineage>
        <taxon>Bacteria</taxon>
        <taxon>Bacillati</taxon>
        <taxon>Actinomycetota</taxon>
        <taxon>Actinomycetes</taxon>
        <taxon>Kitasatosporales</taxon>
        <taxon>Streptomycetaceae</taxon>
        <taxon>Kitasatospora</taxon>
    </lineage>
</organism>
<reference evidence="3" key="1">
    <citation type="journal article" date="2019" name="Int. J. Syst. Evol. Microbiol.">
        <title>The Global Catalogue of Microorganisms (GCM) 10K type strain sequencing project: providing services to taxonomists for standard genome sequencing and annotation.</title>
        <authorList>
            <consortium name="The Broad Institute Genomics Platform"/>
            <consortium name="The Broad Institute Genome Sequencing Center for Infectious Disease"/>
            <person name="Wu L."/>
            <person name="Ma J."/>
        </authorList>
    </citation>
    <scope>NUCLEOTIDE SEQUENCE [LARGE SCALE GENOMIC DNA]</scope>
    <source>
        <strain evidence="3">JCM 7356</strain>
    </source>
</reference>
<evidence type="ECO:0000313" key="3">
    <source>
        <dbReference type="Proteomes" id="UP001500305"/>
    </source>
</evidence>